<evidence type="ECO:0000313" key="2">
    <source>
        <dbReference type="Proteomes" id="UP000284109"/>
    </source>
</evidence>
<evidence type="ECO:0000313" key="1">
    <source>
        <dbReference type="EMBL" id="RHW51321.1"/>
    </source>
</evidence>
<reference evidence="1 2" key="1">
    <citation type="submission" date="2018-07" db="EMBL/GenBank/DDBJ databases">
        <title>Genome sequences of six Lactobacillus spp. isolated from bumble bee guts.</title>
        <authorList>
            <person name="Motta E.V.S."/>
            <person name="Moran N.A."/>
        </authorList>
    </citation>
    <scope>NUCLEOTIDE SEQUENCE [LARGE SCALE GENOMIC DNA]</scope>
    <source>
        <strain evidence="1 2">BI-1.1</strain>
    </source>
</reference>
<keyword evidence="2" id="KW-1185">Reference proteome</keyword>
<organism evidence="1 2">
    <name type="scientific">Bombilactobacillus bombi</name>
    <dbReference type="NCBI Taxonomy" id="1303590"/>
    <lineage>
        <taxon>Bacteria</taxon>
        <taxon>Bacillati</taxon>
        <taxon>Bacillota</taxon>
        <taxon>Bacilli</taxon>
        <taxon>Lactobacillales</taxon>
        <taxon>Lactobacillaceae</taxon>
        <taxon>Bombilactobacillus</taxon>
    </lineage>
</organism>
<dbReference type="AlphaFoldDB" id="A0A417ZHY2"/>
<accession>A0A417ZHY2</accession>
<protein>
    <recommendedName>
        <fullName evidence="3">DUF4054 domain-containing protein</fullName>
    </recommendedName>
</protein>
<evidence type="ECO:0008006" key="3">
    <source>
        <dbReference type="Google" id="ProtNLM"/>
    </source>
</evidence>
<proteinExistence type="predicted"/>
<name>A0A417ZHY2_9LACO</name>
<dbReference type="EMBL" id="QOCR01000002">
    <property type="protein sequence ID" value="RHW51321.1"/>
    <property type="molecule type" value="Genomic_DNA"/>
</dbReference>
<gene>
    <name evidence="1" type="ORF">DS831_04685</name>
</gene>
<comment type="caution">
    <text evidence="1">The sequence shown here is derived from an EMBL/GenBank/DDBJ whole genome shotgun (WGS) entry which is preliminary data.</text>
</comment>
<sequence>MLTVEENFYQENYKGIQLPEGFFKNNVDQAIDIINDWCHWFFDNHNLNDLSIVEDQDRVKKAVCAQVEYFYELGGNTEMSKSKQAITSLSIGNFSMANSGSNGPSSIYSSKAHNYLRPTGLLYGGIREYER</sequence>
<dbReference type="Proteomes" id="UP000284109">
    <property type="component" value="Unassembled WGS sequence"/>
</dbReference>